<evidence type="ECO:0000313" key="2">
    <source>
        <dbReference type="Proteomes" id="UP000499080"/>
    </source>
</evidence>
<dbReference type="EMBL" id="BGPR01013562">
    <property type="protein sequence ID" value="GBN61191.1"/>
    <property type="molecule type" value="Genomic_DNA"/>
</dbReference>
<evidence type="ECO:0000313" key="1">
    <source>
        <dbReference type="EMBL" id="GBN61191.1"/>
    </source>
</evidence>
<protein>
    <submittedName>
        <fullName evidence="1">Uncharacterized protein</fullName>
    </submittedName>
</protein>
<dbReference type="Proteomes" id="UP000499080">
    <property type="component" value="Unassembled WGS sequence"/>
</dbReference>
<name>A0A4Y2QCT6_ARAVE</name>
<accession>A0A4Y2QCT6</accession>
<proteinExistence type="predicted"/>
<reference evidence="1 2" key="1">
    <citation type="journal article" date="2019" name="Sci. Rep.">
        <title>Orb-weaving spider Araneus ventricosus genome elucidates the spidroin gene catalogue.</title>
        <authorList>
            <person name="Kono N."/>
            <person name="Nakamura H."/>
            <person name="Ohtoshi R."/>
            <person name="Moran D.A.P."/>
            <person name="Shinohara A."/>
            <person name="Yoshida Y."/>
            <person name="Fujiwara M."/>
            <person name="Mori M."/>
            <person name="Tomita M."/>
            <person name="Arakawa K."/>
        </authorList>
    </citation>
    <scope>NUCLEOTIDE SEQUENCE [LARGE SCALE GENOMIC DNA]</scope>
</reference>
<comment type="caution">
    <text evidence="1">The sequence shown here is derived from an EMBL/GenBank/DDBJ whole genome shotgun (WGS) entry which is preliminary data.</text>
</comment>
<sequence length="148" mass="16410">MSTPASTTSVINECFICHSSLSECEVVIVKERGIRTFIKSSANRTLQANERLLKTLTVVPVHNACQKKYNNPKLIAAAIRHGDTDLRKPTVQLRSTSEKFDFKTHCVLCAEEITDSIPESSDEKGDATTKYYAQGRAGFCEGFLFESS</sequence>
<gene>
    <name evidence="1" type="ORF">AVEN_145802_1</name>
</gene>
<organism evidence="1 2">
    <name type="scientific">Araneus ventricosus</name>
    <name type="common">Orbweaver spider</name>
    <name type="synonym">Epeira ventricosa</name>
    <dbReference type="NCBI Taxonomy" id="182803"/>
    <lineage>
        <taxon>Eukaryota</taxon>
        <taxon>Metazoa</taxon>
        <taxon>Ecdysozoa</taxon>
        <taxon>Arthropoda</taxon>
        <taxon>Chelicerata</taxon>
        <taxon>Arachnida</taxon>
        <taxon>Araneae</taxon>
        <taxon>Araneomorphae</taxon>
        <taxon>Entelegynae</taxon>
        <taxon>Araneoidea</taxon>
        <taxon>Araneidae</taxon>
        <taxon>Araneus</taxon>
    </lineage>
</organism>
<keyword evidence="2" id="KW-1185">Reference proteome</keyword>
<dbReference type="OrthoDB" id="10069752at2759"/>
<dbReference type="AlphaFoldDB" id="A0A4Y2QCT6"/>